<dbReference type="EMBL" id="KF900416">
    <property type="protein sequence ID" value="AIE94186.1"/>
    <property type="molecule type" value="Genomic_DNA"/>
</dbReference>
<dbReference type="InterPro" id="IPR003265">
    <property type="entry name" value="HhH-GPD_domain"/>
</dbReference>
<dbReference type="Gene3D" id="1.10.340.30">
    <property type="entry name" value="Hypothetical protein, domain 2"/>
    <property type="match status" value="1"/>
</dbReference>
<keyword evidence="5" id="KW-0378">Hydrolase</keyword>
<dbReference type="FunFam" id="1.10.340.30:FF:000004">
    <property type="entry name" value="DNA-3-methyladenine glycosylase II"/>
    <property type="match status" value="1"/>
</dbReference>
<evidence type="ECO:0000256" key="2">
    <source>
        <dbReference type="ARBA" id="ARBA00022763"/>
    </source>
</evidence>
<dbReference type="SMART" id="SM00478">
    <property type="entry name" value="ENDO3c"/>
    <property type="match status" value="1"/>
</dbReference>
<evidence type="ECO:0000259" key="4">
    <source>
        <dbReference type="SMART" id="SM00478"/>
    </source>
</evidence>
<dbReference type="GO" id="GO:0006285">
    <property type="term" value="P:base-excision repair, AP site formation"/>
    <property type="evidence" value="ECO:0007669"/>
    <property type="project" value="TreeGrafter"/>
</dbReference>
<dbReference type="PROSITE" id="PS00516">
    <property type="entry name" value="ALKYLBASE_DNA_GLYCOS"/>
    <property type="match status" value="1"/>
</dbReference>
<dbReference type="Pfam" id="PF00730">
    <property type="entry name" value="HhH-GPD"/>
    <property type="match status" value="1"/>
</dbReference>
<dbReference type="SUPFAM" id="SSF48150">
    <property type="entry name" value="DNA-glycosylase"/>
    <property type="match status" value="1"/>
</dbReference>
<dbReference type="GO" id="GO:0043916">
    <property type="term" value="F:DNA-7-methylguanine glycosylase activity"/>
    <property type="evidence" value="ECO:0007669"/>
    <property type="project" value="TreeGrafter"/>
</dbReference>
<dbReference type="PANTHER" id="PTHR43003">
    <property type="entry name" value="DNA-3-METHYLADENINE GLYCOSYLASE"/>
    <property type="match status" value="1"/>
</dbReference>
<dbReference type="Gene3D" id="1.10.1670.40">
    <property type="match status" value="1"/>
</dbReference>
<keyword evidence="5" id="KW-0326">Glycosidase</keyword>
<reference evidence="5" key="1">
    <citation type="journal article" date="2014" name="Genome Biol. Evol.">
        <title>Pangenome evidence for extensive interdomain horizontal transfer affecting lineage core and shell genes in uncultured planktonic thaumarchaeota and euryarchaeota.</title>
        <authorList>
            <person name="Deschamps P."/>
            <person name="Zivanovic Y."/>
            <person name="Moreira D."/>
            <person name="Rodriguez-Valera F."/>
            <person name="Lopez-Garcia P."/>
        </authorList>
    </citation>
    <scope>NUCLEOTIDE SEQUENCE</scope>
</reference>
<dbReference type="InterPro" id="IPR011257">
    <property type="entry name" value="DNA_glycosylase"/>
</dbReference>
<comment type="similarity">
    <text evidence="1">Belongs to the alkylbase DNA glycosidase AlkA family.</text>
</comment>
<evidence type="ECO:0000313" key="5">
    <source>
        <dbReference type="EMBL" id="AIE94186.1"/>
    </source>
</evidence>
<accession>A0A075FXI5</accession>
<evidence type="ECO:0000256" key="3">
    <source>
        <dbReference type="ARBA" id="ARBA00023204"/>
    </source>
</evidence>
<dbReference type="GO" id="GO:0032993">
    <property type="term" value="C:protein-DNA complex"/>
    <property type="evidence" value="ECO:0007669"/>
    <property type="project" value="TreeGrafter"/>
</dbReference>
<sequence>MVEAGAYPDWWEQAKTELCNSDSAIAKVIADREEPPLTSRGDLFATLVKSIVGQQISTKAAAAVWDRLCDLVGPMTDDSILLHTHEELRSVGLSNRKAEYIFGIAQAWKDELHSLDWDSMSDEDILEKLIALRGVGRWTAEMILIFSLLRPDIFPIDDIGVIRGMELVYNSRETLSKSQLNTIAEKWRPYRTLGSWYMWRMIDPEPIEY</sequence>
<evidence type="ECO:0000256" key="1">
    <source>
        <dbReference type="ARBA" id="ARBA00010817"/>
    </source>
</evidence>
<protein>
    <submittedName>
        <fullName evidence="5">3-methyl-adenine DNA glycosylase II (AlkA)</fullName>
        <ecNumber evidence="5">3.2.2.21</ecNumber>
    </submittedName>
</protein>
<organism evidence="5">
    <name type="scientific">uncultured marine group II/III euryarchaeote AD1000_44_A09</name>
    <dbReference type="NCBI Taxonomy" id="1457774"/>
    <lineage>
        <taxon>Archaea</taxon>
        <taxon>Methanobacteriati</taxon>
        <taxon>Methanobacteriota</taxon>
        <taxon>environmental samples</taxon>
    </lineage>
</organism>
<keyword evidence="3" id="KW-0234">DNA repair</keyword>
<keyword evidence="2" id="KW-0227">DNA damage</keyword>
<feature type="domain" description="HhH-GPD" evidence="4">
    <location>
        <begin position="52"/>
        <end position="203"/>
    </location>
</feature>
<dbReference type="GO" id="GO:0032131">
    <property type="term" value="F:alkylated DNA binding"/>
    <property type="evidence" value="ECO:0007669"/>
    <property type="project" value="TreeGrafter"/>
</dbReference>
<dbReference type="EC" id="3.2.2.21" evidence="5"/>
<name>A0A075FXI5_9EURY</name>
<dbReference type="GO" id="GO:0006307">
    <property type="term" value="P:DNA alkylation repair"/>
    <property type="evidence" value="ECO:0007669"/>
    <property type="project" value="TreeGrafter"/>
</dbReference>
<dbReference type="AlphaFoldDB" id="A0A075FXI5"/>
<dbReference type="PANTHER" id="PTHR43003:SF5">
    <property type="entry name" value="DNA-3-METHYLADENINE GLYCOSYLASE"/>
    <property type="match status" value="1"/>
</dbReference>
<proteinExistence type="inferred from homology"/>
<dbReference type="CDD" id="cd00056">
    <property type="entry name" value="ENDO3c"/>
    <property type="match status" value="1"/>
</dbReference>
<dbReference type="InterPro" id="IPR051912">
    <property type="entry name" value="Alkylbase_DNA_Glycosylase/TA"/>
</dbReference>
<gene>
    <name evidence="5" type="primary">alkA</name>
</gene>
<dbReference type="InterPro" id="IPR000035">
    <property type="entry name" value="Alkylbase_DNA_glycsylse_CS"/>
</dbReference>
<dbReference type="GO" id="GO:0008725">
    <property type="term" value="F:DNA-3-methyladenine glycosylase activity"/>
    <property type="evidence" value="ECO:0007669"/>
    <property type="project" value="TreeGrafter"/>
</dbReference>